<evidence type="ECO:0000256" key="1">
    <source>
        <dbReference type="SAM" id="MobiDB-lite"/>
    </source>
</evidence>
<reference evidence="2 3" key="1">
    <citation type="submission" date="2016-09" db="EMBL/GenBank/DDBJ databases">
        <title>Extensive genetic diversity and differential bi-allelic expression allows diatom success in the polar Southern Ocean.</title>
        <authorList>
            <consortium name="DOE Joint Genome Institute"/>
            <person name="Mock T."/>
            <person name="Otillar R.P."/>
            <person name="Strauss J."/>
            <person name="Dupont C."/>
            <person name="Frickenhaus S."/>
            <person name="Maumus F."/>
            <person name="Mcmullan M."/>
            <person name="Sanges R."/>
            <person name="Schmutz J."/>
            <person name="Toseland A."/>
            <person name="Valas R."/>
            <person name="Veluchamy A."/>
            <person name="Ward B.J."/>
            <person name="Allen A."/>
            <person name="Barry K."/>
            <person name="Falciatore A."/>
            <person name="Ferrante M."/>
            <person name="Fortunato A.E."/>
            <person name="Gloeckner G."/>
            <person name="Gruber A."/>
            <person name="Hipkin R."/>
            <person name="Janech M."/>
            <person name="Kroth P."/>
            <person name="Leese F."/>
            <person name="Lindquist E."/>
            <person name="Lyon B.R."/>
            <person name="Martin J."/>
            <person name="Mayer C."/>
            <person name="Parker M."/>
            <person name="Quesneville H."/>
            <person name="Raymond J."/>
            <person name="Uhlig C."/>
            <person name="Valentin K.U."/>
            <person name="Worden A.Z."/>
            <person name="Armbrust E.V."/>
            <person name="Bowler C."/>
            <person name="Green B."/>
            <person name="Moulton V."/>
            <person name="Van Oosterhout C."/>
            <person name="Grigoriev I."/>
        </authorList>
    </citation>
    <scope>NUCLEOTIDE SEQUENCE [LARGE SCALE GENOMIC DNA]</scope>
    <source>
        <strain evidence="2 3">CCMP1102</strain>
    </source>
</reference>
<proteinExistence type="predicted"/>
<accession>A0A1E7FHZ2</accession>
<keyword evidence="3" id="KW-1185">Reference proteome</keyword>
<evidence type="ECO:0000313" key="2">
    <source>
        <dbReference type="EMBL" id="OEU17791.1"/>
    </source>
</evidence>
<feature type="region of interest" description="Disordered" evidence="1">
    <location>
        <begin position="1"/>
        <end position="81"/>
    </location>
</feature>
<protein>
    <submittedName>
        <fullName evidence="2">Uncharacterized protein</fullName>
    </submittedName>
</protein>
<organism evidence="2 3">
    <name type="scientific">Fragilariopsis cylindrus CCMP1102</name>
    <dbReference type="NCBI Taxonomy" id="635003"/>
    <lineage>
        <taxon>Eukaryota</taxon>
        <taxon>Sar</taxon>
        <taxon>Stramenopiles</taxon>
        <taxon>Ochrophyta</taxon>
        <taxon>Bacillariophyta</taxon>
        <taxon>Bacillariophyceae</taxon>
        <taxon>Bacillariophycidae</taxon>
        <taxon>Bacillariales</taxon>
        <taxon>Bacillariaceae</taxon>
        <taxon>Fragilariopsis</taxon>
    </lineage>
</organism>
<gene>
    <name evidence="2" type="ORF">FRACYDRAFT_238216</name>
</gene>
<sequence>MIDSSSQAPISPPGSRRWKLQIPIRLSRHSSTASRQQQSPRRGVFPTFCNRIKNYDDEGEEKKEETDESDDSTTSFEIESFPILMIPSSSMTTVTTTTASTENVGPLDDCCSVLVEPSSFANLSSFQMPSSIKKHQGFDHMDDSFRTEVTVSDELSLSDEDNNSTNDNPDIRFPPSSDSSSSSNSIDENEDKAQNSTSFQNNGGVRFADEIGLPMEHVLHYTCDREQREHSELLVLCICPEQKRFEFLHVGYHHKFFQKLEDWSVPLPECGFRENELLVVAFKGSSESDVLEGISPILSNDRIMKTLKRGRRSRRSLKFVRNSGRLGKKGKCGPHGSGWVGNVGFID</sequence>
<feature type="compositionally biased region" description="Basic and acidic residues" evidence="1">
    <location>
        <begin position="53"/>
        <end position="65"/>
    </location>
</feature>
<feature type="compositionally biased region" description="Low complexity" evidence="1">
    <location>
        <begin position="176"/>
        <end position="185"/>
    </location>
</feature>
<evidence type="ECO:0000313" key="3">
    <source>
        <dbReference type="Proteomes" id="UP000095751"/>
    </source>
</evidence>
<feature type="region of interest" description="Disordered" evidence="1">
    <location>
        <begin position="151"/>
        <end position="202"/>
    </location>
</feature>
<feature type="compositionally biased region" description="Polar residues" evidence="1">
    <location>
        <begin position="29"/>
        <end position="40"/>
    </location>
</feature>
<dbReference type="Proteomes" id="UP000095751">
    <property type="component" value="Unassembled WGS sequence"/>
</dbReference>
<dbReference type="EMBL" id="KV784357">
    <property type="protein sequence ID" value="OEU17791.1"/>
    <property type="molecule type" value="Genomic_DNA"/>
</dbReference>
<name>A0A1E7FHZ2_9STRA</name>
<dbReference type="InParanoid" id="A0A1E7FHZ2"/>
<dbReference type="AlphaFoldDB" id="A0A1E7FHZ2"/>
<dbReference type="KEGG" id="fcy:FRACYDRAFT_238216"/>
<dbReference type="OrthoDB" id="10648084at2759"/>